<evidence type="ECO:0000256" key="7">
    <source>
        <dbReference type="ARBA" id="ARBA00023136"/>
    </source>
</evidence>
<dbReference type="PANTHER" id="PTHR21461:SF69">
    <property type="entry name" value="GLYCOSYLTRANSFERASE FAMILY 92 PROTEIN"/>
    <property type="match status" value="1"/>
</dbReference>
<evidence type="ECO:0000256" key="3">
    <source>
        <dbReference type="ARBA" id="ARBA00022676"/>
    </source>
</evidence>
<evidence type="ECO:0000256" key="5">
    <source>
        <dbReference type="ARBA" id="ARBA00022692"/>
    </source>
</evidence>
<evidence type="ECO:0000256" key="1">
    <source>
        <dbReference type="ARBA" id="ARBA00004167"/>
    </source>
</evidence>
<dbReference type="EC" id="2.4.1.-" evidence="8"/>
<dbReference type="GO" id="GO:0016020">
    <property type="term" value="C:membrane"/>
    <property type="evidence" value="ECO:0007669"/>
    <property type="project" value="UniProtKB-SubCell"/>
</dbReference>
<keyword evidence="4 8" id="KW-0808">Transferase</keyword>
<keyword evidence="3 8" id="KW-0328">Glycosyltransferase</keyword>
<dbReference type="PANTHER" id="PTHR21461">
    <property type="entry name" value="GLYCOSYLTRANSFERASE FAMILY 92 PROTEIN"/>
    <property type="match status" value="1"/>
</dbReference>
<gene>
    <name evidence="9" type="ORF">HHI36_014070</name>
</gene>
<proteinExistence type="inferred from homology"/>
<evidence type="ECO:0000256" key="8">
    <source>
        <dbReference type="RuleBase" id="RU366017"/>
    </source>
</evidence>
<dbReference type="AlphaFoldDB" id="A0ABD2N2G0"/>
<evidence type="ECO:0000313" key="9">
    <source>
        <dbReference type="EMBL" id="KAL3272600.1"/>
    </source>
</evidence>
<dbReference type="Proteomes" id="UP001516400">
    <property type="component" value="Unassembled WGS sequence"/>
</dbReference>
<organism evidence="9 10">
    <name type="scientific">Cryptolaemus montrouzieri</name>
    <dbReference type="NCBI Taxonomy" id="559131"/>
    <lineage>
        <taxon>Eukaryota</taxon>
        <taxon>Metazoa</taxon>
        <taxon>Ecdysozoa</taxon>
        <taxon>Arthropoda</taxon>
        <taxon>Hexapoda</taxon>
        <taxon>Insecta</taxon>
        <taxon>Pterygota</taxon>
        <taxon>Neoptera</taxon>
        <taxon>Endopterygota</taxon>
        <taxon>Coleoptera</taxon>
        <taxon>Polyphaga</taxon>
        <taxon>Cucujiformia</taxon>
        <taxon>Coccinelloidea</taxon>
        <taxon>Coccinellidae</taxon>
        <taxon>Scymninae</taxon>
        <taxon>Scymnini</taxon>
        <taxon>Cryptolaemus</taxon>
    </lineage>
</organism>
<comment type="subcellular location">
    <subcellularLocation>
        <location evidence="1">Membrane</location>
        <topology evidence="1">Single-pass membrane protein</topology>
    </subcellularLocation>
</comment>
<name>A0ABD2N2G0_9CUCU</name>
<keyword evidence="10" id="KW-1185">Reference proteome</keyword>
<sequence length="318" mass="37517">MVMGRHGISTEDLFCQILSKNNTYHFTKAVITPIWSEEWNQSDSYIYFEPVLVSCRVQHDILPKSISLSTEPCKSSKHRFRIEQNRKNNVNFTICVKPLSFTTEITKNLLQWIQINELLGADKIVLYYHQVKKKTKQTLNWLNGNHDKVEIKYFKPVMELTESDGIKEIDVNTVWQKRKYEIIAYNDCFYRNLNSNYVIPLDIDEIIVPKEENNWKDLFDSLSGALKGHFASFSVRNAYYFQEFDNKTESEPVFFFRYASRSKLSNKEESGKSFISTENSLTVFNHYTLHTLRPGVRRTYFMSSRKVQLNHYKKNCSL</sequence>
<protein>
    <recommendedName>
        <fullName evidence="8">Glycosyltransferase family 92 protein</fullName>
        <ecNumber evidence="8">2.4.1.-</ecNumber>
    </recommendedName>
</protein>
<dbReference type="InterPro" id="IPR008166">
    <property type="entry name" value="Glyco_transf_92"/>
</dbReference>
<reference evidence="9 10" key="1">
    <citation type="journal article" date="2021" name="BMC Biol.">
        <title>Horizontally acquired antibacterial genes associated with adaptive radiation of ladybird beetles.</title>
        <authorList>
            <person name="Li H.S."/>
            <person name="Tang X.F."/>
            <person name="Huang Y.H."/>
            <person name="Xu Z.Y."/>
            <person name="Chen M.L."/>
            <person name="Du X.Y."/>
            <person name="Qiu B.Y."/>
            <person name="Chen P.T."/>
            <person name="Zhang W."/>
            <person name="Slipinski A."/>
            <person name="Escalona H.E."/>
            <person name="Waterhouse R.M."/>
            <person name="Zwick A."/>
            <person name="Pang H."/>
        </authorList>
    </citation>
    <scope>NUCLEOTIDE SEQUENCE [LARGE SCALE GENOMIC DNA]</scope>
    <source>
        <strain evidence="9">SYSU2018</strain>
    </source>
</reference>
<comment type="caution">
    <text evidence="9">The sequence shown here is derived from an EMBL/GenBank/DDBJ whole genome shotgun (WGS) entry which is preliminary data.</text>
</comment>
<keyword evidence="5" id="KW-0812">Transmembrane</keyword>
<evidence type="ECO:0000256" key="4">
    <source>
        <dbReference type="ARBA" id="ARBA00022679"/>
    </source>
</evidence>
<evidence type="ECO:0000256" key="6">
    <source>
        <dbReference type="ARBA" id="ARBA00022989"/>
    </source>
</evidence>
<evidence type="ECO:0000313" key="10">
    <source>
        <dbReference type="Proteomes" id="UP001516400"/>
    </source>
</evidence>
<keyword evidence="6" id="KW-1133">Transmembrane helix</keyword>
<comment type="similarity">
    <text evidence="2 8">Belongs to the glycosyltransferase 92 family.</text>
</comment>
<keyword evidence="7" id="KW-0472">Membrane</keyword>
<evidence type="ECO:0000256" key="2">
    <source>
        <dbReference type="ARBA" id="ARBA00007647"/>
    </source>
</evidence>
<dbReference type="EMBL" id="JABFTP020000062">
    <property type="protein sequence ID" value="KAL3272600.1"/>
    <property type="molecule type" value="Genomic_DNA"/>
</dbReference>
<accession>A0ABD2N2G0</accession>
<dbReference type="GO" id="GO:0016757">
    <property type="term" value="F:glycosyltransferase activity"/>
    <property type="evidence" value="ECO:0007669"/>
    <property type="project" value="UniProtKB-UniRule"/>
</dbReference>
<dbReference type="Pfam" id="PF01697">
    <property type="entry name" value="Glyco_transf_92"/>
    <property type="match status" value="1"/>
</dbReference>